<protein>
    <submittedName>
        <fullName evidence="5">Aliphatic sulfonates import ATP-binding protein SsuB 2</fullName>
        <ecNumber evidence="5">3.6.3.-</ecNumber>
    </submittedName>
</protein>
<accession>I4IS40</accession>
<evidence type="ECO:0000256" key="3">
    <source>
        <dbReference type="ARBA" id="ARBA00022448"/>
    </source>
</evidence>
<dbReference type="AlphaFoldDB" id="I4IS40"/>
<dbReference type="GO" id="GO:0005524">
    <property type="term" value="F:ATP binding"/>
    <property type="evidence" value="ECO:0007669"/>
    <property type="project" value="UniProtKB-KW"/>
</dbReference>
<dbReference type="InterPro" id="IPR027417">
    <property type="entry name" value="P-loop_NTPase"/>
</dbReference>
<evidence type="ECO:0000259" key="4">
    <source>
        <dbReference type="Pfam" id="PF00005"/>
    </source>
</evidence>
<sequence length="95" mass="10263">MSIATDYPVLNLKNLHKRYKTRHGYRTVFEDINLQVRSGEVVCLLGASGCGKSTLLATAAGLQSADGGEIQLHSRPLQAPDIRSSIVFQSPALLP</sequence>
<dbReference type="HOGENOM" id="CLU_000604_1_15_3"/>
<keyword evidence="5" id="KW-0547">Nucleotide-binding</keyword>
<name>I4IS40_MICAE</name>
<dbReference type="PANTHER" id="PTHR42788:SF13">
    <property type="entry name" value="ALIPHATIC SULFONATES IMPORT ATP-BINDING PROTEIN SSUB"/>
    <property type="match status" value="1"/>
</dbReference>
<comment type="subcellular location">
    <subcellularLocation>
        <location evidence="1">Cell inner membrane</location>
        <topology evidence="1">Peripheral membrane protein</topology>
    </subcellularLocation>
</comment>
<comment type="caution">
    <text evidence="5">The sequence shown here is derived from an EMBL/GenBank/DDBJ whole genome shotgun (WGS) entry which is preliminary data.</text>
</comment>
<keyword evidence="5" id="KW-0067">ATP-binding</keyword>
<feature type="domain" description="ABC transporter" evidence="4">
    <location>
        <begin position="30"/>
        <end position="92"/>
    </location>
</feature>
<gene>
    <name evidence="5" type="ORF">MICAK_3040007</name>
</gene>
<dbReference type="EC" id="3.6.3.-" evidence="5"/>
<organism evidence="5 6">
    <name type="scientific">Microcystis aeruginosa PCC 9701</name>
    <dbReference type="NCBI Taxonomy" id="721123"/>
    <lineage>
        <taxon>Bacteria</taxon>
        <taxon>Bacillati</taxon>
        <taxon>Cyanobacteriota</taxon>
        <taxon>Cyanophyceae</taxon>
        <taxon>Oscillatoriophycideae</taxon>
        <taxon>Chroococcales</taxon>
        <taxon>Microcystaceae</taxon>
        <taxon>Microcystis</taxon>
    </lineage>
</organism>
<comment type="similarity">
    <text evidence="2">Belongs to the ABC transporter superfamily. Nitrate/nitrite/cyanate uptake transporter (NitT) (TC 3.A.1.16) family.</text>
</comment>
<proteinExistence type="inferred from homology"/>
<dbReference type="PANTHER" id="PTHR42788">
    <property type="entry name" value="TAURINE IMPORT ATP-BINDING PROTEIN-RELATED"/>
    <property type="match status" value="1"/>
</dbReference>
<evidence type="ECO:0000313" key="6">
    <source>
        <dbReference type="Proteomes" id="UP000004047"/>
    </source>
</evidence>
<dbReference type="InterPro" id="IPR050166">
    <property type="entry name" value="ABC_transporter_ATP-bind"/>
</dbReference>
<evidence type="ECO:0000256" key="1">
    <source>
        <dbReference type="ARBA" id="ARBA00004417"/>
    </source>
</evidence>
<dbReference type="EMBL" id="CAIQ01000229">
    <property type="protein sequence ID" value="CCI37114.1"/>
    <property type="molecule type" value="Genomic_DNA"/>
</dbReference>
<keyword evidence="5" id="KW-0378">Hydrolase</keyword>
<dbReference type="SUPFAM" id="SSF52540">
    <property type="entry name" value="P-loop containing nucleoside triphosphate hydrolases"/>
    <property type="match status" value="1"/>
</dbReference>
<dbReference type="Gene3D" id="3.40.50.300">
    <property type="entry name" value="P-loop containing nucleotide triphosphate hydrolases"/>
    <property type="match status" value="1"/>
</dbReference>
<dbReference type="GO" id="GO:0005886">
    <property type="term" value="C:plasma membrane"/>
    <property type="evidence" value="ECO:0007669"/>
    <property type="project" value="UniProtKB-SubCell"/>
</dbReference>
<dbReference type="Pfam" id="PF00005">
    <property type="entry name" value="ABC_tran"/>
    <property type="match status" value="1"/>
</dbReference>
<dbReference type="Proteomes" id="UP000004047">
    <property type="component" value="Unassembled WGS sequence"/>
</dbReference>
<evidence type="ECO:0000256" key="2">
    <source>
        <dbReference type="ARBA" id="ARBA00009440"/>
    </source>
</evidence>
<keyword evidence="3" id="KW-0813">Transport</keyword>
<dbReference type="InterPro" id="IPR003439">
    <property type="entry name" value="ABC_transporter-like_ATP-bd"/>
</dbReference>
<reference evidence="5 6" key="1">
    <citation type="submission" date="2012-04" db="EMBL/GenBank/DDBJ databases">
        <authorList>
            <person name="Genoscope - CEA"/>
        </authorList>
    </citation>
    <scope>NUCLEOTIDE SEQUENCE [LARGE SCALE GENOMIC DNA]</scope>
    <source>
        <strain evidence="5 6">9701</strain>
    </source>
</reference>
<dbReference type="GO" id="GO:0016887">
    <property type="term" value="F:ATP hydrolysis activity"/>
    <property type="evidence" value="ECO:0007669"/>
    <property type="project" value="InterPro"/>
</dbReference>
<evidence type="ECO:0000313" key="5">
    <source>
        <dbReference type="EMBL" id="CCI37114.1"/>
    </source>
</evidence>